<organism evidence="4">
    <name type="scientific">Flagellimonas sp. MMG031</name>
    <dbReference type="NCBI Taxonomy" id="3158549"/>
    <lineage>
        <taxon>Bacteria</taxon>
        <taxon>Pseudomonadati</taxon>
        <taxon>Bacteroidota</taxon>
        <taxon>Flavobacteriia</taxon>
        <taxon>Flavobacteriales</taxon>
        <taxon>Flavobacteriaceae</taxon>
        <taxon>Flagellimonas</taxon>
    </lineage>
</organism>
<comment type="similarity">
    <text evidence="1 3">Belongs to the short-chain dehydrogenases/reductases (SDR) family.</text>
</comment>
<protein>
    <submittedName>
        <fullName evidence="4">SDR family oxidoreductase</fullName>
    </submittedName>
</protein>
<dbReference type="PROSITE" id="PS00061">
    <property type="entry name" value="ADH_SHORT"/>
    <property type="match status" value="1"/>
</dbReference>
<proteinExistence type="inferred from homology"/>
<evidence type="ECO:0000313" key="4">
    <source>
        <dbReference type="EMBL" id="XBQ22036.1"/>
    </source>
</evidence>
<dbReference type="GO" id="GO:0016491">
    <property type="term" value="F:oxidoreductase activity"/>
    <property type="evidence" value="ECO:0007669"/>
    <property type="project" value="UniProtKB-KW"/>
</dbReference>
<dbReference type="GO" id="GO:0016020">
    <property type="term" value="C:membrane"/>
    <property type="evidence" value="ECO:0007669"/>
    <property type="project" value="TreeGrafter"/>
</dbReference>
<dbReference type="RefSeq" id="WP_349351098.1">
    <property type="nucleotide sequence ID" value="NZ_CP157804.1"/>
</dbReference>
<dbReference type="InterPro" id="IPR020904">
    <property type="entry name" value="Sc_DH/Rdtase_CS"/>
</dbReference>
<evidence type="ECO:0000256" key="3">
    <source>
        <dbReference type="RuleBase" id="RU000363"/>
    </source>
</evidence>
<dbReference type="InterPro" id="IPR036291">
    <property type="entry name" value="NAD(P)-bd_dom_sf"/>
</dbReference>
<dbReference type="NCBIfam" id="NF004825">
    <property type="entry name" value="PRK06181.1"/>
    <property type="match status" value="1"/>
</dbReference>
<name>A0AAU7MUW0_9FLAO</name>
<dbReference type="InterPro" id="IPR002347">
    <property type="entry name" value="SDR_fam"/>
</dbReference>
<dbReference type="Pfam" id="PF00106">
    <property type="entry name" value="adh_short"/>
    <property type="match status" value="1"/>
</dbReference>
<dbReference type="SUPFAM" id="SSF51735">
    <property type="entry name" value="NAD(P)-binding Rossmann-fold domains"/>
    <property type="match status" value="1"/>
</dbReference>
<accession>A0AAU7MUW0</accession>
<dbReference type="PRINTS" id="PR00080">
    <property type="entry name" value="SDRFAMILY"/>
</dbReference>
<dbReference type="EMBL" id="CP157804">
    <property type="protein sequence ID" value="XBQ22036.1"/>
    <property type="molecule type" value="Genomic_DNA"/>
</dbReference>
<dbReference type="AlphaFoldDB" id="A0AAU7MUW0"/>
<gene>
    <name evidence="4" type="ORF">ABNE31_10545</name>
</gene>
<dbReference type="PANTHER" id="PTHR44196:SF1">
    <property type="entry name" value="DEHYDROGENASE_REDUCTASE SDR FAMILY MEMBER 7B"/>
    <property type="match status" value="1"/>
</dbReference>
<dbReference type="Gene3D" id="3.40.50.720">
    <property type="entry name" value="NAD(P)-binding Rossmann-like Domain"/>
    <property type="match status" value="1"/>
</dbReference>
<dbReference type="KEGG" id="fld:ABNE31_10545"/>
<dbReference type="PANTHER" id="PTHR44196">
    <property type="entry name" value="DEHYDROGENASE/REDUCTASE SDR FAMILY MEMBER 7B"/>
    <property type="match status" value="1"/>
</dbReference>
<evidence type="ECO:0000256" key="1">
    <source>
        <dbReference type="ARBA" id="ARBA00006484"/>
    </source>
</evidence>
<evidence type="ECO:0000256" key="2">
    <source>
        <dbReference type="ARBA" id="ARBA00023002"/>
    </source>
</evidence>
<keyword evidence="2" id="KW-0560">Oxidoreductase</keyword>
<sequence>MGSIHGKTIWITGASSGIGKSLALALSKYDCNLILSSRREEELLEVKDLCDTSSTISVLPLDLKDHKGMQAIANKAVGLFGKVDILVNNAGISQRSLIKDTTLDVYQQLMDINYLGTVALSKAILPHFMANQSGHFVTVTSLMGKFGSPYRSGYCGAKHALHGFFDVMRMEHEKDGIHVTMVCPGFVQTNVAKNALTADGSPQKEDDVATQNGISPELAAQKIIAAIQRKKFEVYIGGKEVKGIYLKRFFPKLLHKVVLKSQVR</sequence>
<reference evidence="4" key="1">
    <citation type="submission" date="2024-05" db="EMBL/GenBank/DDBJ databases">
        <title>Draft Genome Sequences of Flagellimonas sp. MMG031 and Marinobacter sp. MMG032 Isolated from the dinoflagellate Symbiodinium pilosum.</title>
        <authorList>
            <person name="Shikuma N.J."/>
            <person name="Farrell M.V."/>
        </authorList>
    </citation>
    <scope>NUCLEOTIDE SEQUENCE</scope>
    <source>
        <strain evidence="4">MMG031</strain>
    </source>
</reference>
<dbReference type="PRINTS" id="PR00081">
    <property type="entry name" value="GDHRDH"/>
</dbReference>
<dbReference type="CDD" id="cd05332">
    <property type="entry name" value="11beta-HSD1_like_SDR_c"/>
    <property type="match status" value="1"/>
</dbReference>